<reference evidence="1 2" key="1">
    <citation type="submission" date="2023-07" db="EMBL/GenBank/DDBJ databases">
        <title>Sequencing the genomes of 1000 actinobacteria strains.</title>
        <authorList>
            <person name="Klenk H.-P."/>
        </authorList>
    </citation>
    <scope>NUCLEOTIDE SEQUENCE [LARGE SCALE GENOMIC DNA]</scope>
    <source>
        <strain evidence="1 2">DSM 44709</strain>
    </source>
</reference>
<dbReference type="EMBL" id="JAUSUZ010000001">
    <property type="protein sequence ID" value="MDQ0371125.1"/>
    <property type="molecule type" value="Genomic_DNA"/>
</dbReference>
<evidence type="ECO:0000313" key="2">
    <source>
        <dbReference type="Proteomes" id="UP001240236"/>
    </source>
</evidence>
<dbReference type="RefSeq" id="WP_307247647.1">
    <property type="nucleotide sequence ID" value="NZ_JAUSUZ010000001.1"/>
</dbReference>
<name>A0AAE3W9V1_9ACTN</name>
<dbReference type="Pfam" id="PF22880">
    <property type="entry name" value="DUF7019"/>
    <property type="match status" value="1"/>
</dbReference>
<gene>
    <name evidence="1" type="ORF">J2S42_007794</name>
</gene>
<evidence type="ECO:0000313" key="1">
    <source>
        <dbReference type="EMBL" id="MDQ0371125.1"/>
    </source>
</evidence>
<dbReference type="AlphaFoldDB" id="A0AAE3W9V1"/>
<dbReference type="NCBIfam" id="NF040893">
    <property type="entry name" value="SAVMC3_10250"/>
    <property type="match status" value="1"/>
</dbReference>
<proteinExistence type="predicted"/>
<dbReference type="InterPro" id="IPR054284">
    <property type="entry name" value="DUF7019"/>
</dbReference>
<protein>
    <submittedName>
        <fullName evidence="1">Uncharacterized protein</fullName>
    </submittedName>
</protein>
<comment type="caution">
    <text evidence="1">The sequence shown here is derived from an EMBL/GenBank/DDBJ whole genome shotgun (WGS) entry which is preliminary data.</text>
</comment>
<accession>A0AAE3W9V1</accession>
<dbReference type="Proteomes" id="UP001240236">
    <property type="component" value="Unassembled WGS sequence"/>
</dbReference>
<organism evidence="1 2">
    <name type="scientific">Catenuloplanes indicus</name>
    <dbReference type="NCBI Taxonomy" id="137267"/>
    <lineage>
        <taxon>Bacteria</taxon>
        <taxon>Bacillati</taxon>
        <taxon>Actinomycetota</taxon>
        <taxon>Actinomycetes</taxon>
        <taxon>Micromonosporales</taxon>
        <taxon>Micromonosporaceae</taxon>
        <taxon>Catenuloplanes</taxon>
    </lineage>
</organism>
<sequence>MSLRYYLYISDSKVDILLPQIDPAFGRTRETEIGFNLRVAAGKRKVEATSDRIARLDRVVRYLDDFADVGTVDEPGQYFRGRMRMRWGPVGGELVWFAGATSRTVVGLGGSRAHVAGEGEPSGSSTLPGMVEGLRSVLAEEGGAEALATVHLAARQLRGTEQELEFVAKRLGQGPSPYPELDPRAGMTVLVGSPIFVALAD</sequence>
<keyword evidence="2" id="KW-1185">Reference proteome</keyword>